<dbReference type="RefSeq" id="YP_009820336.1">
    <property type="nucleotide sequence ID" value="NC_048166.1"/>
</dbReference>
<accession>A0A481W7T8</accession>
<protein>
    <submittedName>
        <fullName evidence="1">Uncharacterized protein</fullName>
    </submittedName>
</protein>
<evidence type="ECO:0000313" key="1">
    <source>
        <dbReference type="EMBL" id="QBJ04569.1"/>
    </source>
</evidence>
<dbReference type="Proteomes" id="UP000293575">
    <property type="component" value="Segment"/>
</dbReference>
<dbReference type="KEGG" id="vg:55011772"/>
<reference evidence="1" key="1">
    <citation type="submission" date="2019-01" db="EMBL/GenBank/DDBJ databases">
        <authorList>
            <person name="Hylling O."/>
            <person name="Carstens A.B."/>
            <person name="Hansen L.H."/>
        </authorList>
    </citation>
    <scope>NUCLEOTIDE SEQUENCE [LARGE SCALE GENOMIC DNA]</scope>
</reference>
<name>A0A481W7T8_9CAUD</name>
<organism evidence="1 2">
    <name type="scientific">Pseudomonas phage Lana</name>
    <dbReference type="NCBI Taxonomy" id="2530172"/>
    <lineage>
        <taxon>Viruses</taxon>
        <taxon>Duplodnaviria</taxon>
        <taxon>Heunggongvirae</taxon>
        <taxon>Uroviricota</taxon>
        <taxon>Caudoviricetes</taxon>
        <taxon>Lanavirus</taxon>
        <taxon>Lanavirus lana</taxon>
    </lineage>
</organism>
<proteinExistence type="predicted"/>
<evidence type="ECO:0000313" key="2">
    <source>
        <dbReference type="Proteomes" id="UP000293575"/>
    </source>
</evidence>
<sequence>MQCKLKYVANVDGHQVAKELDANVELYAQAAAAGLDLRQHLRNLASDWDPTMGDPIDQMMTNAGMMDGANRIGPALTMAQMAGMTQADGFRRPDGSDGSLGARLLYPQLILETMNANTLRDDGSDILSIWESFIATSRNLNGQMAQQPIIDTSAPEGSRSGRMVQMALPETMVSITTGQKSFKIPTNSIGLMIANEAMAATTIDIVRIVMEAQSRGDKIRRVGEQLKSMVLGDADLDMTALPILKAGDFDALITTNGNITKKAYIKWLFSMRNTANISQVLTDIDTALAVDDGLAPKHVGTDNSKIATPWAGMNLGLTQPRITPFEPDMFGAGLLVGFDPRYAIQRMVNISAAYDGIEEFVMRKATGFRVDYGEMATRLYDEAWSVLSLEAA</sequence>
<dbReference type="GeneID" id="55011772"/>
<keyword evidence="2" id="KW-1185">Reference proteome</keyword>
<dbReference type="EMBL" id="MK473373">
    <property type="protein sequence ID" value="QBJ04569.1"/>
    <property type="molecule type" value="Genomic_DNA"/>
</dbReference>